<name>L1LAB6_THEEQ</name>
<proteinExistence type="predicted"/>
<evidence type="ECO:0000313" key="3">
    <source>
        <dbReference type="EMBL" id="EKX72412.1"/>
    </source>
</evidence>
<evidence type="ECO:0008006" key="5">
    <source>
        <dbReference type="Google" id="ProtNLM"/>
    </source>
</evidence>
<feature type="region of interest" description="Disordered" evidence="1">
    <location>
        <begin position="162"/>
        <end position="218"/>
    </location>
</feature>
<sequence length="517" mass="57214">MKFNGLLILLSAWKFCSCGEGDAPKGAIGSDSLAASDEATDSASFLTPTAQYSEFEVVLDISAENNQNVSRGMTYFGGNEEVYFTALEKHLIVSIVDGSCPVWRGCSGVSCRSAKVSRTGSQRLISVFCGGNGKYDYEYFGTSNDGRWMRISRESYNRLISGSSHASSQANSRNGNIVDGEHDVRQSSSLKTHSPGEHRRMRRGSSGDRESSDSSETSHSLSDIMLDITDPIHSGLLIRDRFICGVRLRTFVAIAGSRITRVFAGPFIFWRCNGSDVLDLCTERSRGKYHLLFLRVIDKEGNRTNSYFQGIGKSWSEVEEDKYYEQLGTMEDSFTVESETPKAESPRDYGGMRQESASPELDLVLATKRLISGLTATFTLDIAAPDTSKIHQTEGMREQIKEFVYTPKEGIFNKVVDGQVVLWTAKGDEECAEAQVYARGKKKLIKIRTLLNGRSVFVCFGKDANIWSPLVGSVFYKKLVELRHDDTEEHETPSEPCGFQVSSLVLPLAAMLCMLGV</sequence>
<organism evidence="3 4">
    <name type="scientific">Theileria equi strain WA</name>
    <dbReference type="NCBI Taxonomy" id="1537102"/>
    <lineage>
        <taxon>Eukaryota</taxon>
        <taxon>Sar</taxon>
        <taxon>Alveolata</taxon>
        <taxon>Apicomplexa</taxon>
        <taxon>Aconoidasida</taxon>
        <taxon>Piroplasmida</taxon>
        <taxon>Theileriidae</taxon>
        <taxon>Theileria</taxon>
    </lineage>
</organism>
<evidence type="ECO:0000256" key="2">
    <source>
        <dbReference type="SAM" id="SignalP"/>
    </source>
</evidence>
<accession>L1LAB6</accession>
<dbReference type="InterPro" id="IPR007480">
    <property type="entry name" value="DUF529"/>
</dbReference>
<feature type="compositionally biased region" description="Low complexity" evidence="1">
    <location>
        <begin position="162"/>
        <end position="172"/>
    </location>
</feature>
<dbReference type="AlphaFoldDB" id="L1LAB6"/>
<dbReference type="Pfam" id="PF04385">
    <property type="entry name" value="FAINT"/>
    <property type="match status" value="1"/>
</dbReference>
<evidence type="ECO:0000313" key="4">
    <source>
        <dbReference type="Proteomes" id="UP000031512"/>
    </source>
</evidence>
<dbReference type="GeneID" id="15804185"/>
<feature type="chain" id="PRO_5003952937" description="Signal peptide containing protein" evidence="2">
    <location>
        <begin position="19"/>
        <end position="517"/>
    </location>
</feature>
<keyword evidence="2" id="KW-0732">Signal</keyword>
<evidence type="ECO:0000256" key="1">
    <source>
        <dbReference type="SAM" id="MobiDB-lite"/>
    </source>
</evidence>
<dbReference type="EMBL" id="ACOU01000007">
    <property type="protein sequence ID" value="EKX72412.1"/>
    <property type="molecule type" value="Genomic_DNA"/>
</dbReference>
<dbReference type="RefSeq" id="XP_004831864.1">
    <property type="nucleotide sequence ID" value="XM_004831807.1"/>
</dbReference>
<feature type="signal peptide" evidence="2">
    <location>
        <begin position="1"/>
        <end position="18"/>
    </location>
</feature>
<keyword evidence="4" id="KW-1185">Reference proteome</keyword>
<feature type="region of interest" description="Disordered" evidence="1">
    <location>
        <begin position="335"/>
        <end position="354"/>
    </location>
</feature>
<comment type="caution">
    <text evidence="3">The sequence shown here is derived from an EMBL/GenBank/DDBJ whole genome shotgun (WGS) entry which is preliminary data.</text>
</comment>
<protein>
    <recommendedName>
        <fullName evidence="5">Signal peptide containing protein</fullName>
    </recommendedName>
</protein>
<gene>
    <name evidence="3" type="ORF">BEWA_048790</name>
</gene>
<reference evidence="3 4" key="1">
    <citation type="journal article" date="2012" name="BMC Genomics">
        <title>Comparative genomic analysis and phylogenetic position of Theileria equi.</title>
        <authorList>
            <person name="Kappmeyer L.S."/>
            <person name="Thiagarajan M."/>
            <person name="Herndon D.R."/>
            <person name="Ramsay J.D."/>
            <person name="Caler E."/>
            <person name="Djikeng A."/>
            <person name="Gillespie J.J."/>
            <person name="Lau A.O."/>
            <person name="Roalson E.H."/>
            <person name="Silva J.C."/>
            <person name="Silva M.G."/>
            <person name="Suarez C.E."/>
            <person name="Ueti M.W."/>
            <person name="Nene V.M."/>
            <person name="Mealey R.H."/>
            <person name="Knowles D.P."/>
            <person name="Brayton K.A."/>
        </authorList>
    </citation>
    <scope>NUCLEOTIDE SEQUENCE [LARGE SCALE GENOMIC DNA]</scope>
    <source>
        <strain evidence="3 4">WA</strain>
    </source>
</reference>
<dbReference type="VEuPathDB" id="PiroplasmaDB:BEWA_048790"/>
<dbReference type="Proteomes" id="UP000031512">
    <property type="component" value="Unassembled WGS sequence"/>
</dbReference>
<dbReference type="KEGG" id="beq:BEWA_048790"/>